<dbReference type="PANTHER" id="PTHR11986">
    <property type="entry name" value="AMINOTRANSFERASE CLASS III"/>
    <property type="match status" value="1"/>
</dbReference>
<dbReference type="EMBL" id="CAESAN010000047">
    <property type="protein sequence ID" value="CAB4342459.1"/>
    <property type="molecule type" value="Genomic_DNA"/>
</dbReference>
<dbReference type="PIRSF" id="PIRSF000521">
    <property type="entry name" value="Transaminase_4ab_Lys_Orn"/>
    <property type="match status" value="1"/>
</dbReference>
<reference evidence="5" key="1">
    <citation type="submission" date="2020-05" db="EMBL/GenBank/DDBJ databases">
        <authorList>
            <person name="Chiriac C."/>
            <person name="Salcher M."/>
            <person name="Ghai R."/>
            <person name="Kavagutti S V."/>
        </authorList>
    </citation>
    <scope>NUCLEOTIDE SEQUENCE</scope>
</reference>
<name>A0A6J5ZN78_9ZZZZ</name>
<keyword evidence="3" id="KW-0808">Transferase</keyword>
<organism evidence="5">
    <name type="scientific">freshwater metagenome</name>
    <dbReference type="NCBI Taxonomy" id="449393"/>
    <lineage>
        <taxon>unclassified sequences</taxon>
        <taxon>metagenomes</taxon>
        <taxon>ecological metagenomes</taxon>
    </lineage>
</organism>
<proteinExistence type="predicted"/>
<keyword evidence="2" id="KW-0032">Aminotransferase</keyword>
<dbReference type="AlphaFoldDB" id="A0A6J5ZN78"/>
<dbReference type="CDD" id="cd00610">
    <property type="entry name" value="OAT_like"/>
    <property type="match status" value="1"/>
</dbReference>
<dbReference type="PROSITE" id="PS00600">
    <property type="entry name" value="AA_TRANSFER_CLASS_3"/>
    <property type="match status" value="1"/>
</dbReference>
<evidence type="ECO:0000256" key="1">
    <source>
        <dbReference type="ARBA" id="ARBA00001933"/>
    </source>
</evidence>
<dbReference type="InterPro" id="IPR015421">
    <property type="entry name" value="PyrdxlP-dep_Trfase_major"/>
</dbReference>
<sequence length="390" mass="40509">MNLTDLQALERQSVVGTYARLPLQIVRGSGSWVWDEDGNQYLDLLCGISVTNLGHCHPDVVDAIRDQARTLIHASNLFYTEPGIRLAERLSKSSLGGRVIFGNSGAEAVEAAIKCARRAKPGGEIVSLENGFHGRTYGALSATHQESKQAPFAPLVGGFKPAAATAEGIAAAVGPNTAAVLIEVIQGEGGVHPVQAAALEAARAACDQHGSALIFDEIQTGMGRTGTLWAYQQTGVVPDAITVAKALGGGLPIGALITGERLQDALVAGDHGSTFAAGPLVAQAALAALAATDDEHLLGRVEMLGERIRTRLSEMPGVTGVRGRGLMIGFDLEHGDAPGLAISALTEQRLIVNATGPSTVRLLPPLTIDDDEVSEGLTRIASAIANHNAR</sequence>
<accession>A0A6J5ZN78</accession>
<evidence type="ECO:0000313" key="5">
    <source>
        <dbReference type="EMBL" id="CAB4342459.1"/>
    </source>
</evidence>
<dbReference type="InterPro" id="IPR049704">
    <property type="entry name" value="Aminotrans_3_PPA_site"/>
</dbReference>
<dbReference type="GO" id="GO:0030170">
    <property type="term" value="F:pyridoxal phosphate binding"/>
    <property type="evidence" value="ECO:0007669"/>
    <property type="project" value="InterPro"/>
</dbReference>
<dbReference type="InterPro" id="IPR015422">
    <property type="entry name" value="PyrdxlP-dep_Trfase_small"/>
</dbReference>
<evidence type="ECO:0000256" key="4">
    <source>
        <dbReference type="ARBA" id="ARBA00022898"/>
    </source>
</evidence>
<dbReference type="InterPro" id="IPR005814">
    <property type="entry name" value="Aminotrans_3"/>
</dbReference>
<dbReference type="GO" id="GO:0008483">
    <property type="term" value="F:transaminase activity"/>
    <property type="evidence" value="ECO:0007669"/>
    <property type="project" value="UniProtKB-KW"/>
</dbReference>
<dbReference type="InterPro" id="IPR050103">
    <property type="entry name" value="Class-III_PLP-dep_AT"/>
</dbReference>
<keyword evidence="4" id="KW-0663">Pyridoxal phosphate</keyword>
<dbReference type="GO" id="GO:0042802">
    <property type="term" value="F:identical protein binding"/>
    <property type="evidence" value="ECO:0007669"/>
    <property type="project" value="TreeGrafter"/>
</dbReference>
<dbReference type="Pfam" id="PF00202">
    <property type="entry name" value="Aminotran_3"/>
    <property type="match status" value="1"/>
</dbReference>
<protein>
    <submittedName>
        <fullName evidence="5">Unannotated protein</fullName>
    </submittedName>
</protein>
<gene>
    <name evidence="5" type="ORF">UFOPK3547_00701</name>
</gene>
<dbReference type="PANTHER" id="PTHR11986:SF79">
    <property type="entry name" value="ACETYLORNITHINE AMINOTRANSFERASE, MITOCHONDRIAL"/>
    <property type="match status" value="1"/>
</dbReference>
<dbReference type="NCBIfam" id="NF002325">
    <property type="entry name" value="PRK01278.1"/>
    <property type="match status" value="1"/>
</dbReference>
<dbReference type="InterPro" id="IPR015424">
    <property type="entry name" value="PyrdxlP-dep_Trfase"/>
</dbReference>
<evidence type="ECO:0000256" key="2">
    <source>
        <dbReference type="ARBA" id="ARBA00022576"/>
    </source>
</evidence>
<dbReference type="SUPFAM" id="SSF53383">
    <property type="entry name" value="PLP-dependent transferases"/>
    <property type="match status" value="1"/>
</dbReference>
<dbReference type="Gene3D" id="3.40.640.10">
    <property type="entry name" value="Type I PLP-dependent aspartate aminotransferase-like (Major domain)"/>
    <property type="match status" value="1"/>
</dbReference>
<dbReference type="Gene3D" id="3.90.1150.10">
    <property type="entry name" value="Aspartate Aminotransferase, domain 1"/>
    <property type="match status" value="1"/>
</dbReference>
<comment type="cofactor">
    <cofactor evidence="1">
        <name>pyridoxal 5'-phosphate</name>
        <dbReference type="ChEBI" id="CHEBI:597326"/>
    </cofactor>
</comment>
<evidence type="ECO:0000256" key="3">
    <source>
        <dbReference type="ARBA" id="ARBA00022679"/>
    </source>
</evidence>
<dbReference type="FunFam" id="3.40.640.10:FF:000004">
    <property type="entry name" value="Acetylornithine aminotransferase"/>
    <property type="match status" value="1"/>
</dbReference>